<keyword evidence="1" id="KW-0863">Zinc-finger</keyword>
<sequence>MGLITIVCHHGGSFVRSEDGVLSYTRDHISEIPKLDPDRLDVFFIRNYYKELGYDKAEHCWWLVPNRPLETGLRKLNSDAELLEMCFLAESNHGEVHVYYEHGVSIPTYLEEPPFKKGKEVVVEVPTQPVLLRIGPSSTAIPPHPVPNPCINHLKTTEPTQEATSTKTTPAPPNQDMDHSEVPVTTTKSTPIFKSTIPTPISMAATPTPPNQDMDHTQAPTTTTKSIPIPKSTPTPVPKPKQGKIFQPKVSQKKGTEKKGAALKKTVKKGEPRTTLNRRYITRGLAKGHVARETTKGKGKQADTVVLSESDSSDIYESAEDSAYKPGAEESSSEKEVTNTILKAKRKEVSRKHRKKVKVSKLWKEILEPDDGLVPEDDSGEDDELFFGQPANHNPNIGGAPKKKRRKEADEGPVGGKKQKITKMKRVYKEGSCRHCGGKGHDKRNCAKKKADDEAAAVAAAVAATASEANTGNQQQPPPAAPEVQDEGNVTEIEVLQPQARPPKLPQKRRQPPLAAPTSIPPAATSAPPPSFSNAPPAATVPISNTPPPTTAHIDLLVGASAATASRLRNAMRFVPTPGFKPPKKFKK</sequence>
<feature type="domain" description="CCHC-type" evidence="3">
    <location>
        <begin position="433"/>
        <end position="446"/>
    </location>
</feature>
<feature type="compositionally biased region" description="Acidic residues" evidence="2">
    <location>
        <begin position="311"/>
        <end position="320"/>
    </location>
</feature>
<feature type="compositionally biased region" description="Acidic residues" evidence="2">
    <location>
        <begin position="370"/>
        <end position="385"/>
    </location>
</feature>
<dbReference type="GO" id="GO:0008270">
    <property type="term" value="F:zinc ion binding"/>
    <property type="evidence" value="ECO:0007669"/>
    <property type="project" value="UniProtKB-KW"/>
</dbReference>
<evidence type="ECO:0000313" key="4">
    <source>
        <dbReference type="EMBL" id="RYQ78921.1"/>
    </source>
</evidence>
<proteinExistence type="predicted"/>
<reference evidence="4 5" key="1">
    <citation type="submission" date="2019-01" db="EMBL/GenBank/DDBJ databases">
        <title>Sequencing of cultivated peanut Arachis hypogaea provides insights into genome evolution and oil improvement.</title>
        <authorList>
            <person name="Chen X."/>
        </authorList>
    </citation>
    <scope>NUCLEOTIDE SEQUENCE [LARGE SCALE GENOMIC DNA]</scope>
    <source>
        <strain evidence="5">cv. Fuhuasheng</strain>
        <tissue evidence="4">Leaves</tissue>
    </source>
</reference>
<dbReference type="InterPro" id="IPR001878">
    <property type="entry name" value="Znf_CCHC"/>
</dbReference>
<evidence type="ECO:0000259" key="3">
    <source>
        <dbReference type="PROSITE" id="PS50158"/>
    </source>
</evidence>
<feature type="region of interest" description="Disordered" evidence="2">
    <location>
        <begin position="288"/>
        <end position="338"/>
    </location>
</feature>
<accession>A0A444WNE2</accession>
<organism evidence="4 5">
    <name type="scientific">Arachis hypogaea</name>
    <name type="common">Peanut</name>
    <dbReference type="NCBI Taxonomy" id="3818"/>
    <lineage>
        <taxon>Eukaryota</taxon>
        <taxon>Viridiplantae</taxon>
        <taxon>Streptophyta</taxon>
        <taxon>Embryophyta</taxon>
        <taxon>Tracheophyta</taxon>
        <taxon>Spermatophyta</taxon>
        <taxon>Magnoliopsida</taxon>
        <taxon>eudicotyledons</taxon>
        <taxon>Gunneridae</taxon>
        <taxon>Pentapetalae</taxon>
        <taxon>rosids</taxon>
        <taxon>fabids</taxon>
        <taxon>Fabales</taxon>
        <taxon>Fabaceae</taxon>
        <taxon>Papilionoideae</taxon>
        <taxon>50 kb inversion clade</taxon>
        <taxon>dalbergioids sensu lato</taxon>
        <taxon>Dalbergieae</taxon>
        <taxon>Pterocarpus clade</taxon>
        <taxon>Arachis</taxon>
    </lineage>
</organism>
<protein>
    <recommendedName>
        <fullName evidence="3">CCHC-type domain-containing protein</fullName>
    </recommendedName>
</protein>
<dbReference type="AlphaFoldDB" id="A0A444WNE2"/>
<feature type="compositionally biased region" description="Polar residues" evidence="2">
    <location>
        <begin position="157"/>
        <end position="169"/>
    </location>
</feature>
<evidence type="ECO:0000256" key="1">
    <source>
        <dbReference type="PROSITE-ProRule" id="PRU00047"/>
    </source>
</evidence>
<feature type="compositionally biased region" description="Low complexity" evidence="2">
    <location>
        <begin position="220"/>
        <end position="230"/>
    </location>
</feature>
<dbReference type="EMBL" id="SDMP01000028">
    <property type="protein sequence ID" value="RYQ78921.1"/>
    <property type="molecule type" value="Genomic_DNA"/>
</dbReference>
<evidence type="ECO:0000256" key="2">
    <source>
        <dbReference type="SAM" id="MobiDB-lite"/>
    </source>
</evidence>
<dbReference type="Proteomes" id="UP000289738">
    <property type="component" value="Unassembled WGS sequence"/>
</dbReference>
<feature type="compositionally biased region" description="Low complexity" evidence="2">
    <location>
        <begin position="512"/>
        <end position="540"/>
    </location>
</feature>
<keyword evidence="1" id="KW-0479">Metal-binding</keyword>
<comment type="caution">
    <text evidence="4">The sequence shown here is derived from an EMBL/GenBank/DDBJ whole genome shotgun (WGS) entry which is preliminary data.</text>
</comment>
<feature type="region of interest" description="Disordered" evidence="2">
    <location>
        <begin position="370"/>
        <end position="552"/>
    </location>
</feature>
<dbReference type="PROSITE" id="PS50158">
    <property type="entry name" value="ZF_CCHC"/>
    <property type="match status" value="1"/>
</dbReference>
<keyword evidence="5" id="KW-1185">Reference proteome</keyword>
<feature type="region of interest" description="Disordered" evidence="2">
    <location>
        <begin position="204"/>
        <end position="267"/>
    </location>
</feature>
<feature type="compositionally biased region" description="Basic residues" evidence="2">
    <location>
        <begin position="417"/>
        <end position="426"/>
    </location>
</feature>
<dbReference type="GO" id="GO:0003676">
    <property type="term" value="F:nucleic acid binding"/>
    <property type="evidence" value="ECO:0007669"/>
    <property type="project" value="InterPro"/>
</dbReference>
<dbReference type="InterPro" id="IPR058594">
    <property type="entry name" value="PB1-like_dom_pln"/>
</dbReference>
<feature type="region of interest" description="Disordered" evidence="2">
    <location>
        <begin position="156"/>
        <end position="185"/>
    </location>
</feature>
<dbReference type="Pfam" id="PF26130">
    <property type="entry name" value="PB1-like"/>
    <property type="match status" value="1"/>
</dbReference>
<feature type="compositionally biased region" description="Basic and acidic residues" evidence="2">
    <location>
        <begin position="427"/>
        <end position="453"/>
    </location>
</feature>
<gene>
    <name evidence="4" type="ORF">Ahy_Scaffold8g108396</name>
</gene>
<feature type="compositionally biased region" description="Low complexity" evidence="2">
    <location>
        <begin position="456"/>
        <end position="469"/>
    </location>
</feature>
<keyword evidence="1" id="KW-0862">Zinc</keyword>
<name>A0A444WNE2_ARAHY</name>
<evidence type="ECO:0000313" key="5">
    <source>
        <dbReference type="Proteomes" id="UP000289738"/>
    </source>
</evidence>